<dbReference type="PRINTS" id="PR00756">
    <property type="entry name" value="ALADIPTASE"/>
</dbReference>
<evidence type="ECO:0000256" key="9">
    <source>
        <dbReference type="ARBA" id="ARBA00022801"/>
    </source>
</evidence>
<evidence type="ECO:0000256" key="8">
    <source>
        <dbReference type="ARBA" id="ARBA00022723"/>
    </source>
</evidence>
<reference evidence="15 16" key="1">
    <citation type="submission" date="2020-11" db="EMBL/GenBank/DDBJ databases">
        <title>Hymenobacter sp.</title>
        <authorList>
            <person name="Kim M.K."/>
        </authorList>
    </citation>
    <scope>NUCLEOTIDE SEQUENCE [LARGE SCALE GENOMIC DNA]</scope>
    <source>
        <strain evidence="15 16">BT594</strain>
    </source>
</reference>
<evidence type="ECO:0000256" key="10">
    <source>
        <dbReference type="ARBA" id="ARBA00022833"/>
    </source>
</evidence>
<dbReference type="PANTHER" id="PTHR11533">
    <property type="entry name" value="PROTEASE M1 ZINC METALLOPROTEASE"/>
    <property type="match status" value="1"/>
</dbReference>
<keyword evidence="12" id="KW-0732">Signal</keyword>
<dbReference type="Pfam" id="PF13646">
    <property type="entry name" value="HEAT_2"/>
    <property type="match status" value="1"/>
</dbReference>
<evidence type="ECO:0000256" key="2">
    <source>
        <dbReference type="ARBA" id="ARBA00001947"/>
    </source>
</evidence>
<dbReference type="PANTHER" id="PTHR11533:SF174">
    <property type="entry name" value="PUROMYCIN-SENSITIVE AMINOPEPTIDASE-RELATED"/>
    <property type="match status" value="1"/>
</dbReference>
<dbReference type="SUPFAM" id="SSF48371">
    <property type="entry name" value="ARM repeat"/>
    <property type="match status" value="1"/>
</dbReference>
<evidence type="ECO:0000256" key="5">
    <source>
        <dbReference type="ARBA" id="ARBA00015611"/>
    </source>
</evidence>
<dbReference type="SUPFAM" id="SSF63737">
    <property type="entry name" value="Leukotriene A4 hydrolase N-terminal domain"/>
    <property type="match status" value="1"/>
</dbReference>
<dbReference type="CDD" id="cd09603">
    <property type="entry name" value="M1_APN_like"/>
    <property type="match status" value="1"/>
</dbReference>
<keyword evidence="16" id="KW-1185">Reference proteome</keyword>
<proteinExistence type="inferred from homology"/>
<comment type="caution">
    <text evidence="15">The sequence shown here is derived from an EMBL/GenBank/DDBJ whole genome shotgun (WGS) entry which is preliminary data.</text>
</comment>
<feature type="domain" description="Peptidase M1 membrane alanine aminopeptidase" evidence="13">
    <location>
        <begin position="306"/>
        <end position="511"/>
    </location>
</feature>
<protein>
    <recommendedName>
        <fullName evidence="5">Aminopeptidase N</fullName>
        <ecNumber evidence="4">3.4.11.2</ecNumber>
    </recommendedName>
</protein>
<dbReference type="InterPro" id="IPR027268">
    <property type="entry name" value="Peptidase_M4/M1_CTD_sf"/>
</dbReference>
<evidence type="ECO:0000313" key="16">
    <source>
        <dbReference type="Proteomes" id="UP000601099"/>
    </source>
</evidence>
<dbReference type="InterPro" id="IPR011989">
    <property type="entry name" value="ARM-like"/>
</dbReference>
<feature type="domain" description="Aminopeptidase N-like N-terminal" evidence="14">
    <location>
        <begin position="78"/>
        <end position="268"/>
    </location>
</feature>
<organism evidence="15 16">
    <name type="scientific">Hymenobacter guriensis</name>
    <dbReference type="NCBI Taxonomy" id="2793065"/>
    <lineage>
        <taxon>Bacteria</taxon>
        <taxon>Pseudomonadati</taxon>
        <taxon>Bacteroidota</taxon>
        <taxon>Cytophagia</taxon>
        <taxon>Cytophagales</taxon>
        <taxon>Hymenobacteraceae</taxon>
        <taxon>Hymenobacter</taxon>
    </lineage>
</organism>
<comment type="similarity">
    <text evidence="3">Belongs to the peptidase M1 family.</text>
</comment>
<gene>
    <name evidence="15" type="ORF">I5L79_05395</name>
</gene>
<keyword evidence="7" id="KW-0645">Protease</keyword>
<dbReference type="Gene3D" id="1.10.390.10">
    <property type="entry name" value="Neutral Protease Domain 2"/>
    <property type="match status" value="1"/>
</dbReference>
<evidence type="ECO:0000313" key="15">
    <source>
        <dbReference type="EMBL" id="MBG8552968.1"/>
    </source>
</evidence>
<evidence type="ECO:0000259" key="14">
    <source>
        <dbReference type="Pfam" id="PF17900"/>
    </source>
</evidence>
<evidence type="ECO:0000256" key="11">
    <source>
        <dbReference type="ARBA" id="ARBA00023049"/>
    </source>
</evidence>
<comment type="cofactor">
    <cofactor evidence="2">
        <name>Zn(2+)</name>
        <dbReference type="ChEBI" id="CHEBI:29105"/>
    </cofactor>
</comment>
<evidence type="ECO:0000256" key="6">
    <source>
        <dbReference type="ARBA" id="ARBA00022438"/>
    </source>
</evidence>
<dbReference type="InterPro" id="IPR001930">
    <property type="entry name" value="Peptidase_M1"/>
</dbReference>
<dbReference type="RefSeq" id="WP_196953978.1">
    <property type="nucleotide sequence ID" value="NZ_JADWYK010000002.1"/>
</dbReference>
<dbReference type="InterPro" id="IPR014782">
    <property type="entry name" value="Peptidase_M1_dom"/>
</dbReference>
<sequence length="860" mass="97361">MKYPVLGTLSLVLALHVVALAQNVRPNQETVPKANTRKKAQPAEVVFPTETATVIIPSWLPSSGPTQPAATILSDLQHTALDLRFDWAKQQVIGSATLTVRPHFHPQSQLVLDAKGFDIRNIRLLTGNGKEKALTYGYDKRQLTVNLDRTYARTETYQVRIAYVAKPNELPASGSDAITSNKGLFFINPLGTEKGKPRQIWTQGEMENNSNWFPTIDKPNQRMTQEITLTVDGQYKTLSNGLLVASKKNADGTRTDTWKQVQPAAPYLAMIAVGDFAVVNDTWRGKAVDYYVEPKFAGTAKAVFGNTPQMLDFFSKKFGVEFPWEKYAQIAVRDYVSGAMENTTAVVHGEGIQATRRELLDQNFDWVIAHELVHHWFGNYVTCESWANLPLNEAFADYGEFLWTEYKYGADAASMVQATALNHYLQEAEDKRVPLIRYQYREKEDMFDRHSYQKGGRVLHMLRKHVGDEAFFLALNHYLTRHKFSAVEIDELRMTFEEVTGEDLHWFFDQWFLQRGHPELRITHSYTNGQVSLRVQQTQDSTFTPIYRLPVTVAIWGNNNQSTTHRITVTKADQTFLLPSSQRPSLVKFDDESQLLAKIEEELSQDELVYLLQHAHNYQQKQQAIEGLRPKVADLTVSATLRNALNDKFWGGRVAAAEALRRYKGPEGGAVRKELQRVATTDTRSDVRAAAITTLNSFSNEDFGQVYDAALNDSSYTVVSAALAALTRNPTVASQPKIATLQETPNSRVITALGGYYALNGHLDQYEWFLRHLETLQDADLYTFLPNFGQFMQRMPPIEREKGIKRLEVLARNNPSYLVRLGAYKGLSAVAERSQELKTILQDIRAKEKDEGLKGMYNLL</sequence>
<evidence type="ECO:0000256" key="7">
    <source>
        <dbReference type="ARBA" id="ARBA00022670"/>
    </source>
</evidence>
<keyword evidence="6" id="KW-0031">Aminopeptidase</keyword>
<keyword evidence="11" id="KW-0482">Metalloprotease</keyword>
<name>A0ABS0KYM2_9BACT</name>
<dbReference type="InterPro" id="IPR050344">
    <property type="entry name" value="Peptidase_M1_aminopeptidases"/>
</dbReference>
<evidence type="ECO:0000256" key="4">
    <source>
        <dbReference type="ARBA" id="ARBA00012564"/>
    </source>
</evidence>
<comment type="catalytic activity">
    <reaction evidence="1">
        <text>Release of an N-terminal amino acid, Xaa-|-Yaa- from a peptide, amide or arylamide. Xaa is preferably Ala, but may be most amino acids including Pro (slow action). When a terminal hydrophobic residue is followed by a prolyl residue, the two may be released as an intact Xaa-Pro dipeptide.</text>
        <dbReference type="EC" id="3.4.11.2"/>
    </reaction>
</comment>
<dbReference type="Gene3D" id="2.60.40.1730">
    <property type="entry name" value="tricorn interacting facor f3 domain"/>
    <property type="match status" value="1"/>
</dbReference>
<dbReference type="SUPFAM" id="SSF55486">
    <property type="entry name" value="Metalloproteases ('zincins'), catalytic domain"/>
    <property type="match status" value="1"/>
</dbReference>
<dbReference type="InterPro" id="IPR016024">
    <property type="entry name" value="ARM-type_fold"/>
</dbReference>
<accession>A0ABS0KYM2</accession>
<feature type="signal peptide" evidence="12">
    <location>
        <begin position="1"/>
        <end position="21"/>
    </location>
</feature>
<evidence type="ECO:0000256" key="12">
    <source>
        <dbReference type="SAM" id="SignalP"/>
    </source>
</evidence>
<keyword evidence="8" id="KW-0479">Metal-binding</keyword>
<dbReference type="Pfam" id="PF17900">
    <property type="entry name" value="Peptidase_M1_N"/>
    <property type="match status" value="1"/>
</dbReference>
<evidence type="ECO:0000256" key="3">
    <source>
        <dbReference type="ARBA" id="ARBA00010136"/>
    </source>
</evidence>
<dbReference type="InterPro" id="IPR045357">
    <property type="entry name" value="Aminopeptidase_N-like_N"/>
</dbReference>
<dbReference type="InterPro" id="IPR042097">
    <property type="entry name" value="Aminopeptidase_N-like_N_sf"/>
</dbReference>
<keyword evidence="9" id="KW-0378">Hydrolase</keyword>
<keyword evidence="10" id="KW-0862">Zinc</keyword>
<feature type="chain" id="PRO_5045127564" description="Aminopeptidase N" evidence="12">
    <location>
        <begin position="22"/>
        <end position="860"/>
    </location>
</feature>
<evidence type="ECO:0000259" key="13">
    <source>
        <dbReference type="Pfam" id="PF01433"/>
    </source>
</evidence>
<dbReference type="Pfam" id="PF01433">
    <property type="entry name" value="Peptidase_M1"/>
    <property type="match status" value="1"/>
</dbReference>
<dbReference type="EC" id="3.4.11.2" evidence="4"/>
<dbReference type="Proteomes" id="UP000601099">
    <property type="component" value="Unassembled WGS sequence"/>
</dbReference>
<dbReference type="EMBL" id="JADWYK010000002">
    <property type="protein sequence ID" value="MBG8552968.1"/>
    <property type="molecule type" value="Genomic_DNA"/>
</dbReference>
<dbReference type="Gene3D" id="1.25.10.10">
    <property type="entry name" value="Leucine-rich Repeat Variant"/>
    <property type="match status" value="1"/>
</dbReference>
<evidence type="ECO:0000256" key="1">
    <source>
        <dbReference type="ARBA" id="ARBA00000098"/>
    </source>
</evidence>